<dbReference type="EMBL" id="GBXM01068102">
    <property type="protein sequence ID" value="JAH40475.1"/>
    <property type="molecule type" value="Transcribed_RNA"/>
</dbReference>
<accession>A0A0E9SII0</accession>
<protein>
    <submittedName>
        <fullName evidence="1">Uncharacterized protein</fullName>
    </submittedName>
</protein>
<organism evidence="1">
    <name type="scientific">Anguilla anguilla</name>
    <name type="common">European freshwater eel</name>
    <name type="synonym">Muraena anguilla</name>
    <dbReference type="NCBI Taxonomy" id="7936"/>
    <lineage>
        <taxon>Eukaryota</taxon>
        <taxon>Metazoa</taxon>
        <taxon>Chordata</taxon>
        <taxon>Craniata</taxon>
        <taxon>Vertebrata</taxon>
        <taxon>Euteleostomi</taxon>
        <taxon>Actinopterygii</taxon>
        <taxon>Neopterygii</taxon>
        <taxon>Teleostei</taxon>
        <taxon>Anguilliformes</taxon>
        <taxon>Anguillidae</taxon>
        <taxon>Anguilla</taxon>
    </lineage>
</organism>
<dbReference type="AlphaFoldDB" id="A0A0E9SII0"/>
<reference evidence="1" key="1">
    <citation type="submission" date="2014-11" db="EMBL/GenBank/DDBJ databases">
        <authorList>
            <person name="Amaro Gonzalez C."/>
        </authorList>
    </citation>
    <scope>NUCLEOTIDE SEQUENCE</scope>
</reference>
<sequence length="21" mass="2465">MRVPGSAHGLDYWIWFRMNAG</sequence>
<name>A0A0E9SII0_ANGAN</name>
<proteinExistence type="predicted"/>
<evidence type="ECO:0000313" key="1">
    <source>
        <dbReference type="EMBL" id="JAH40475.1"/>
    </source>
</evidence>
<reference evidence="1" key="2">
    <citation type="journal article" date="2015" name="Fish Shellfish Immunol.">
        <title>Early steps in the European eel (Anguilla anguilla)-Vibrio vulnificus interaction in the gills: Role of the RtxA13 toxin.</title>
        <authorList>
            <person name="Callol A."/>
            <person name="Pajuelo D."/>
            <person name="Ebbesson L."/>
            <person name="Teles M."/>
            <person name="MacKenzie S."/>
            <person name="Amaro C."/>
        </authorList>
    </citation>
    <scope>NUCLEOTIDE SEQUENCE</scope>
</reference>